<evidence type="ECO:0000313" key="5">
    <source>
        <dbReference type="Proteomes" id="UP000439817"/>
    </source>
</evidence>
<dbReference type="Proteomes" id="UP000439817">
    <property type="component" value="Chromosome"/>
</dbReference>
<protein>
    <recommendedName>
        <fullName evidence="1">DAC domain-containing protein</fullName>
    </recommendedName>
</protein>
<proteinExistence type="predicted"/>
<dbReference type="InterPro" id="IPR048555">
    <property type="entry name" value="DACNH"/>
</dbReference>
<feature type="domain" description="DAC" evidence="1">
    <location>
        <begin position="354"/>
        <end position="509"/>
    </location>
</feature>
<evidence type="ECO:0000313" key="2">
    <source>
        <dbReference type="EMBL" id="QOU53565.1"/>
    </source>
</evidence>
<dbReference type="SMR" id="A0A2G9LI22"/>
<evidence type="ECO:0000313" key="4">
    <source>
        <dbReference type="Proteomes" id="UP000255518"/>
    </source>
</evidence>
<dbReference type="Pfam" id="PF21750">
    <property type="entry name" value="DACNH"/>
    <property type="match status" value="1"/>
</dbReference>
<evidence type="ECO:0000313" key="3">
    <source>
        <dbReference type="EMBL" id="STT05053.1"/>
    </source>
</evidence>
<dbReference type="EMBL" id="CP063008">
    <property type="protein sequence ID" value="QOU53565.1"/>
    <property type="molecule type" value="Genomic_DNA"/>
</dbReference>
<dbReference type="InterPro" id="IPR048554">
    <property type="entry name" value="DACNG"/>
</dbReference>
<dbReference type="Proteomes" id="UP000255518">
    <property type="component" value="Unassembled WGS sequence"/>
</dbReference>
<dbReference type="PROSITE" id="PS51794">
    <property type="entry name" value="DAC"/>
    <property type="match status" value="1"/>
</dbReference>
<dbReference type="InterPro" id="IPR003390">
    <property type="entry name" value="DNA_integrity_scan_DisA_N"/>
</dbReference>
<dbReference type="RefSeq" id="WP_001593457.1">
    <property type="nucleotide sequence ID" value="NZ_AP018750.1"/>
</dbReference>
<evidence type="ECO:0000259" key="1">
    <source>
        <dbReference type="PROSITE" id="PS51794"/>
    </source>
</evidence>
<dbReference type="Pfam" id="PF21752">
    <property type="entry name" value="DACNG"/>
    <property type="match status" value="1"/>
</dbReference>
<reference evidence="3 4" key="1">
    <citation type="submission" date="2018-06" db="EMBL/GenBank/DDBJ databases">
        <authorList>
            <consortium name="Pathogen Informatics"/>
            <person name="Doyle S."/>
        </authorList>
    </citation>
    <scope>NUCLEOTIDE SEQUENCE [LARGE SCALE GENOMIC DNA]</scope>
    <source>
        <strain evidence="3 4">NCTC13443</strain>
    </source>
</reference>
<dbReference type="SUPFAM" id="SSF143597">
    <property type="entry name" value="YojJ-like"/>
    <property type="match status" value="1"/>
</dbReference>
<reference evidence="2 5" key="2">
    <citation type="journal article" date="2020" name="Antibiotics">
        <title>Molecular Typing, Characterization of Antimicrobial Resistance, Virulence Profiling and Analysis of Whole-Genome Sequence of Clinical Klebsiella pneumoniae Isolates.</title>
        <authorList>
            <person name="Shelenkov A."/>
            <person name="Mikhaylova Y."/>
            <person name="Yanushevich Y."/>
            <person name="Samoilov A."/>
            <person name="Petrova L."/>
            <person name="Fomina V."/>
            <person name="Gusarov V."/>
            <person name="Zamyatin M."/>
            <person name="Shagin D."/>
            <person name="Akimkin V."/>
        </authorList>
    </citation>
    <scope>NUCLEOTIDE SEQUENCE [LARGE SCALE GENOMIC DNA]</scope>
    <source>
        <strain evidence="2 5">CriePir120</strain>
    </source>
</reference>
<sequence>MAGSIINLFMWGYQDSYRIHIQILARNVLKKLGAPADAEVLLVGARRPGSKNANPICVEPEDGKWHLSLFEGLLDSVESIYKNHRLQSMIFGDGPSMRDKPEWIRRDSVRTSVSKALDAFDTEQNVTSFCGESRRIDDYYVTPVIQIPNDTFEKFPPLLSKSVDESQQGHGFRSLIHAAMYAVLREATEELHNPDPGRFIHGSMRDAEEIIRIAANDFLHTAGLSIERRYIHTDLFDALNLVSSLMYEGAKGIGQLILVDPDNEAVEFLAKFVEPVPFREPRWVRKVLQMAASGVGIIANSQYIYGLGRLKKSHDPSAQDAFTVDFIDHYHWQLYCGNQALLLSQYAVPKLPQEPFDKAAFLANYARLFPLSSQDSGLHLWNLLMTQTSQGHGSMIVVAEDAACEANRLCKQGTRIVPTKLTESLLRSVSGIDGTILLDPAGLCHAIGIILDGEATDECTPSRGSRYNSGVRYVQTSGTRRLAIVVSDDRTVDIIPQIKRLCSRSKIEQCVVTLEAATLDNYHDSRNWLNDHRFYINAEQCARINAVLDKLDAVPKEVGLIYFETERFEVDPEMDESYLID</sequence>
<dbReference type="AlphaFoldDB" id="A0A2G9LI22"/>
<gene>
    <name evidence="2" type="ORF">GJJ08_009215</name>
    <name evidence="3" type="ORF">NCTC13443_05036</name>
</gene>
<name>A0A2G9LI22_KLEPN</name>
<dbReference type="InterPro" id="IPR036888">
    <property type="entry name" value="DNA_integrity_DisA_N_sf"/>
</dbReference>
<organism evidence="3 4">
    <name type="scientific">Klebsiella pneumoniae</name>
    <dbReference type="NCBI Taxonomy" id="573"/>
    <lineage>
        <taxon>Bacteria</taxon>
        <taxon>Pseudomonadati</taxon>
        <taxon>Pseudomonadota</taxon>
        <taxon>Gammaproteobacteria</taxon>
        <taxon>Enterobacterales</taxon>
        <taxon>Enterobacteriaceae</taxon>
        <taxon>Klebsiella/Raoultella group</taxon>
        <taxon>Klebsiella</taxon>
        <taxon>Klebsiella pneumoniae complex</taxon>
    </lineage>
</organism>
<dbReference type="EMBL" id="UGKT01000001">
    <property type="protein sequence ID" value="STT05053.1"/>
    <property type="molecule type" value="Genomic_DNA"/>
</dbReference>
<accession>A0A2G9LI22</accession>